<proteinExistence type="predicted"/>
<dbReference type="EMBL" id="ABFK02000020">
    <property type="protein sequence ID" value="EDS02699.1"/>
    <property type="molecule type" value="Genomic_DNA"/>
</dbReference>
<protein>
    <submittedName>
        <fullName evidence="2">Uncharacterized protein</fullName>
    </submittedName>
</protein>
<dbReference type="Proteomes" id="UP000005819">
    <property type="component" value="Unassembled WGS sequence"/>
</dbReference>
<dbReference type="HOGENOM" id="CLU_2257776_0_0_10"/>
<reference evidence="2" key="1">
    <citation type="submission" date="2007-10" db="EMBL/GenBank/DDBJ databases">
        <authorList>
            <person name="Fulton L."/>
            <person name="Clifton S."/>
            <person name="Fulton B."/>
            <person name="Xu J."/>
            <person name="Minx P."/>
            <person name="Pepin K.H."/>
            <person name="Johnson M."/>
            <person name="Thiruvilangam P."/>
            <person name="Bhonagiri V."/>
            <person name="Nash W.E."/>
            <person name="Mardis E.R."/>
            <person name="Wilson R.K."/>
        </authorList>
    </citation>
    <scope>NUCLEOTIDE SEQUENCE [LARGE SCALE GENOMIC DNA]</scope>
    <source>
        <strain evidence="2">DSM 17216</strain>
    </source>
</reference>
<reference evidence="2" key="2">
    <citation type="submission" date="2013-09" db="EMBL/GenBank/DDBJ databases">
        <title>Draft genome sequence of Alistipes putredinis (DSM 17216).</title>
        <authorList>
            <person name="Sudarsanam P."/>
            <person name="Ley R."/>
            <person name="Guruge J."/>
            <person name="Turnbaugh P.J."/>
            <person name="Mahowald M."/>
            <person name="Liep D."/>
            <person name="Gordon J."/>
        </authorList>
    </citation>
    <scope>NUCLEOTIDE SEQUENCE</scope>
    <source>
        <strain evidence="2">DSM 17216</strain>
    </source>
</reference>
<dbReference type="AlphaFoldDB" id="B0MYL4"/>
<accession>B0MYL4</accession>
<organism evidence="2 3">
    <name type="scientific">Alistipes putredinis DSM 17216</name>
    <dbReference type="NCBI Taxonomy" id="445970"/>
    <lineage>
        <taxon>Bacteria</taxon>
        <taxon>Pseudomonadati</taxon>
        <taxon>Bacteroidota</taxon>
        <taxon>Bacteroidia</taxon>
        <taxon>Bacteroidales</taxon>
        <taxon>Rikenellaceae</taxon>
        <taxon>Alistipes</taxon>
    </lineage>
</organism>
<gene>
    <name evidence="2" type="ORF">ALIPUT_02229</name>
</gene>
<evidence type="ECO:0000313" key="2">
    <source>
        <dbReference type="EMBL" id="EDS02699.1"/>
    </source>
</evidence>
<keyword evidence="3" id="KW-1185">Reference proteome</keyword>
<sequence length="103" mass="11635">MKATMFRKDEAIVAAKGPTGVASQIHQIVETFQSTKVRSAQPKTFHHERREASYESLIQSSGTNPNRRVNPVPPSHPGESRRVEQSTAANLRPIEVINFWRQK</sequence>
<evidence type="ECO:0000256" key="1">
    <source>
        <dbReference type="SAM" id="MobiDB-lite"/>
    </source>
</evidence>
<comment type="caution">
    <text evidence="2">The sequence shown here is derived from an EMBL/GenBank/DDBJ whole genome shotgun (WGS) entry which is preliminary data.</text>
</comment>
<evidence type="ECO:0000313" key="3">
    <source>
        <dbReference type="Proteomes" id="UP000005819"/>
    </source>
</evidence>
<feature type="region of interest" description="Disordered" evidence="1">
    <location>
        <begin position="38"/>
        <end position="86"/>
    </location>
</feature>
<name>B0MYL4_9BACT</name>